<dbReference type="EMBL" id="HBIX01004769">
    <property type="protein sequence ID" value="CAE0711050.1"/>
    <property type="molecule type" value="Transcribed_RNA"/>
</dbReference>
<organism evidence="10">
    <name type="scientific">Pseudo-nitzschia australis</name>
    <dbReference type="NCBI Taxonomy" id="44445"/>
    <lineage>
        <taxon>Eukaryota</taxon>
        <taxon>Sar</taxon>
        <taxon>Stramenopiles</taxon>
        <taxon>Ochrophyta</taxon>
        <taxon>Bacillariophyta</taxon>
        <taxon>Bacillariophyceae</taxon>
        <taxon>Bacillariophycidae</taxon>
        <taxon>Bacillariales</taxon>
        <taxon>Bacillariaceae</taxon>
        <taxon>Pseudo-nitzschia</taxon>
    </lineage>
</organism>
<evidence type="ECO:0000256" key="4">
    <source>
        <dbReference type="ARBA" id="ARBA00022741"/>
    </source>
</evidence>
<evidence type="ECO:0000313" key="10">
    <source>
        <dbReference type="EMBL" id="CAE0711050.1"/>
    </source>
</evidence>
<feature type="transmembrane region" description="Helical" evidence="8">
    <location>
        <begin position="1087"/>
        <end position="1110"/>
    </location>
</feature>
<keyword evidence="7 8" id="KW-0472">Membrane</keyword>
<feature type="domain" description="ABC transporter" evidence="9">
    <location>
        <begin position="690"/>
        <end position="955"/>
    </location>
</feature>
<accession>A0A7S4EFT6</accession>
<feature type="transmembrane region" description="Helical" evidence="8">
    <location>
        <begin position="1196"/>
        <end position="1215"/>
    </location>
</feature>
<dbReference type="PANTHER" id="PTHR19241">
    <property type="entry name" value="ATP-BINDING CASSETTE TRANSPORTER"/>
    <property type="match status" value="1"/>
</dbReference>
<proteinExistence type="predicted"/>
<dbReference type="InterPro" id="IPR013525">
    <property type="entry name" value="ABC2_TM"/>
</dbReference>
<reference evidence="10" key="1">
    <citation type="submission" date="2021-01" db="EMBL/GenBank/DDBJ databases">
        <authorList>
            <person name="Corre E."/>
            <person name="Pelletier E."/>
            <person name="Niang G."/>
            <person name="Scheremetjew M."/>
            <person name="Finn R."/>
            <person name="Kale V."/>
            <person name="Holt S."/>
            <person name="Cochrane G."/>
            <person name="Meng A."/>
            <person name="Brown T."/>
            <person name="Cohen L."/>
        </authorList>
    </citation>
    <scope>NUCLEOTIDE SEQUENCE</scope>
    <source>
        <strain evidence="10">10249 10 AB</strain>
    </source>
</reference>
<feature type="transmembrane region" description="Helical" evidence="8">
    <location>
        <begin position="485"/>
        <end position="503"/>
    </location>
</feature>
<keyword evidence="3 8" id="KW-0812">Transmembrane</keyword>
<feature type="transmembrane region" description="Helical" evidence="8">
    <location>
        <begin position="542"/>
        <end position="564"/>
    </location>
</feature>
<comment type="subcellular location">
    <subcellularLocation>
        <location evidence="1">Membrane</location>
        <topology evidence="1">Multi-pass membrane protein</topology>
    </subcellularLocation>
</comment>
<dbReference type="GO" id="GO:0005524">
    <property type="term" value="F:ATP binding"/>
    <property type="evidence" value="ECO:0007669"/>
    <property type="project" value="UniProtKB-KW"/>
</dbReference>
<dbReference type="Gene3D" id="3.40.50.300">
    <property type="entry name" value="P-loop containing nucleotide triphosphate hydrolases"/>
    <property type="match status" value="2"/>
</dbReference>
<dbReference type="InterPro" id="IPR003593">
    <property type="entry name" value="AAA+_ATPase"/>
</dbReference>
<dbReference type="PROSITE" id="PS00211">
    <property type="entry name" value="ABC_TRANSPORTER_1"/>
    <property type="match status" value="1"/>
</dbReference>
<evidence type="ECO:0000256" key="3">
    <source>
        <dbReference type="ARBA" id="ARBA00022692"/>
    </source>
</evidence>
<evidence type="ECO:0000256" key="1">
    <source>
        <dbReference type="ARBA" id="ARBA00004141"/>
    </source>
</evidence>
<dbReference type="SMART" id="SM00382">
    <property type="entry name" value="AAA"/>
    <property type="match status" value="2"/>
</dbReference>
<feature type="transmembrane region" description="Helical" evidence="8">
    <location>
        <begin position="402"/>
        <end position="422"/>
    </location>
</feature>
<feature type="transmembrane region" description="Helical" evidence="8">
    <location>
        <begin position="1168"/>
        <end position="1189"/>
    </location>
</feature>
<dbReference type="InterPro" id="IPR017871">
    <property type="entry name" value="ABC_transporter-like_CS"/>
</dbReference>
<dbReference type="SUPFAM" id="SSF52540">
    <property type="entry name" value="P-loop containing nucleoside triphosphate hydrolases"/>
    <property type="match status" value="2"/>
</dbReference>
<keyword evidence="5" id="KW-0067">ATP-binding</keyword>
<evidence type="ECO:0000259" key="9">
    <source>
        <dbReference type="PROSITE" id="PS50893"/>
    </source>
</evidence>
<evidence type="ECO:0000256" key="5">
    <source>
        <dbReference type="ARBA" id="ARBA00022840"/>
    </source>
</evidence>
<name>A0A7S4EFT6_9STRA</name>
<gene>
    <name evidence="10" type="ORF">PAUS00366_LOCUS3777</name>
</gene>
<dbReference type="PROSITE" id="PS50893">
    <property type="entry name" value="ABC_TRANSPORTER_2"/>
    <property type="match status" value="2"/>
</dbReference>
<feature type="transmembrane region" description="Helical" evidence="8">
    <location>
        <begin position="1138"/>
        <end position="1162"/>
    </location>
</feature>
<protein>
    <recommendedName>
        <fullName evidence="9">ABC transporter domain-containing protein</fullName>
    </recommendedName>
</protein>
<evidence type="ECO:0000256" key="2">
    <source>
        <dbReference type="ARBA" id="ARBA00022448"/>
    </source>
</evidence>
<feature type="transmembrane region" description="Helical" evidence="8">
    <location>
        <begin position="428"/>
        <end position="453"/>
    </location>
</feature>
<dbReference type="InterPro" id="IPR003439">
    <property type="entry name" value="ABC_transporter-like_ATP-bd"/>
</dbReference>
<feature type="transmembrane region" description="Helical" evidence="8">
    <location>
        <begin position="1047"/>
        <end position="1067"/>
    </location>
</feature>
<keyword evidence="4" id="KW-0547">Nucleotide-binding</keyword>
<feature type="transmembrane region" description="Helical" evidence="8">
    <location>
        <begin position="509"/>
        <end position="530"/>
    </location>
</feature>
<dbReference type="Pfam" id="PF01061">
    <property type="entry name" value="ABC2_membrane"/>
    <property type="match status" value="2"/>
</dbReference>
<keyword evidence="6 8" id="KW-1133">Transmembrane helix</keyword>
<dbReference type="GO" id="GO:0140359">
    <property type="term" value="F:ABC-type transporter activity"/>
    <property type="evidence" value="ECO:0007669"/>
    <property type="project" value="InterPro"/>
</dbReference>
<feature type="domain" description="ABC transporter" evidence="9">
    <location>
        <begin position="6"/>
        <end position="284"/>
    </location>
</feature>
<feature type="transmembrane region" description="Helical" evidence="8">
    <location>
        <begin position="620"/>
        <end position="643"/>
    </location>
</feature>
<dbReference type="GO" id="GO:0016020">
    <property type="term" value="C:membrane"/>
    <property type="evidence" value="ECO:0007669"/>
    <property type="project" value="UniProtKB-SubCell"/>
</dbReference>
<feature type="transmembrane region" description="Helical" evidence="8">
    <location>
        <begin position="1300"/>
        <end position="1318"/>
    </location>
</feature>
<evidence type="ECO:0000256" key="7">
    <source>
        <dbReference type="ARBA" id="ARBA00023136"/>
    </source>
</evidence>
<keyword evidence="2" id="KW-0813">Transport</keyword>
<dbReference type="Pfam" id="PF00005">
    <property type="entry name" value="ABC_tran"/>
    <property type="match status" value="2"/>
</dbReference>
<sequence>MQKNNLHLFTLHFQRCDCKNQHGVSDCCFSLFLILLPFDGRYLVLGPPGSGKSSLLKAIAGRLYNKGKEELNGSVTYNGTELYNSKGFYAQPGMHYENAVSLIDQLDRHAPRYTVEETFNFGFQCKRHKGTHIDFRFQEDNHENRELAKRADDNNLLVDTYINLLGIDNVRNSFVGNEEIRGVSGGQRRRVTIGEMMMNDSPIICGDEISNGLDAESTFEMITAMSYIGKQREKLQVISLLQPSPETVSLFDEVILLAEGRILYAGPILRVENYFASLGYAAPVHMDVGDFLQLISTSDGANLYDPPPKIAKVRSNPYTLEELAEKFRESQLGKRISIHLKEPSDRVWDSLHGNLPQSVKSIDGKEYLDDRKYEAKYQNNFLSCFWLNLKRQITLWRRDKRVLIVNAVKNFIMGISVGGVFYQTDDVISILGVLFQGMLFVMLGGMVTAPAFVNERLIYYKQNDANYYGAFSFVFAKAISKLPQTAMDCIIFGTMLYYMVGLAPQPEHYFLFLGIVFLFNVLMSEFLFVFSTFAATSSMVQTASACIVFIFMLFCGFFIPPITIPSYFKWIYWYNPLAWAYRALVVNAFRNEGYRKEEADEILKRTGFVYNDNEPFDRGWITWAFIFMCGHILLSVVLSAIILSSIRVHKKSPSSFESMDKTDININKESENDETGDSQDVSIPFKPITLSFENICYDVKASTGEEDIRLLHDVNGYFRAGRMCALMGESGAGKTTLMDVIALRKNSGTVSGDIRINGFSQEKSSFRRCSGYVEQFDIQSPQLTVRETVLFSGLLRLDSNKVKTNQEKEQFCDTVIKILELTPLATCLVGSDEEGGLSFEQKKRLSIAVELAASPSIIFLDEPTTGLDARSASLVVKLLRKIADQGRTICATIHQPSSAVFHLFVSTSIEAATRKYVPSTPFSIILFLQDDLLLLKKGGRSVYFGELGFQSRTLIKYFEGHGATKIKPGDNPANWMLRVLPECDKDFADVYIQNSEYSKLTNQIAAVKVDPPKELEIIYLTEFAVPRSERQKLTNKRLRNIYWRSPAYNLSRLMVCVVIAFILGSVFVTERNLKALTEDQVRAYFSITFLSFIIIGILSIMSVLPVMLAIRDVFYKQLAAGMIDNESLGWALGVAEKIFIVLASFIFCLVYLATAGTFPLTFLRAFKFWGFFTFNIAIYSYFGQAFMCLVPTMHTAQILCSIFIGLNNFFSGLIVRPQYMKNIFAFTYWITPGHYVYEGLILSQYWGDQRKVTASEGSEFYIWLGCDQFDNGNTCEGTVEQYVWVFYGEMFNDDNLYQDVLVLALYLVLARVVTFFALRKFQYTNT</sequence>
<dbReference type="InterPro" id="IPR027417">
    <property type="entry name" value="P-loop_NTPase"/>
</dbReference>
<evidence type="ECO:0000256" key="8">
    <source>
        <dbReference type="SAM" id="Phobius"/>
    </source>
</evidence>
<dbReference type="GO" id="GO:0016887">
    <property type="term" value="F:ATP hydrolysis activity"/>
    <property type="evidence" value="ECO:0007669"/>
    <property type="project" value="InterPro"/>
</dbReference>
<evidence type="ECO:0000256" key="6">
    <source>
        <dbReference type="ARBA" id="ARBA00022989"/>
    </source>
</evidence>